<feature type="domain" description="CheW-like" evidence="1">
    <location>
        <begin position="13"/>
        <end position="152"/>
    </location>
</feature>
<evidence type="ECO:0000313" key="3">
    <source>
        <dbReference type="Proteomes" id="UP000425960"/>
    </source>
</evidence>
<dbReference type="SMART" id="SM00260">
    <property type="entry name" value="CheW"/>
    <property type="match status" value="1"/>
</dbReference>
<dbReference type="PANTHER" id="PTHR22617">
    <property type="entry name" value="CHEMOTAXIS SENSOR HISTIDINE KINASE-RELATED"/>
    <property type="match status" value="1"/>
</dbReference>
<dbReference type="PANTHER" id="PTHR22617:SF23">
    <property type="entry name" value="CHEMOTAXIS PROTEIN CHEW"/>
    <property type="match status" value="1"/>
</dbReference>
<name>A0A5K7ZMN9_9BACT</name>
<organism evidence="2 3">
    <name type="scientific">Desulfosarcina ovata subsp. sediminis</name>
    <dbReference type="NCBI Taxonomy" id="885957"/>
    <lineage>
        <taxon>Bacteria</taxon>
        <taxon>Pseudomonadati</taxon>
        <taxon>Thermodesulfobacteriota</taxon>
        <taxon>Desulfobacteria</taxon>
        <taxon>Desulfobacterales</taxon>
        <taxon>Desulfosarcinaceae</taxon>
        <taxon>Desulfosarcina</taxon>
    </lineage>
</organism>
<dbReference type="PROSITE" id="PS50851">
    <property type="entry name" value="CHEW"/>
    <property type="match status" value="1"/>
</dbReference>
<sequence>MAKSEEKKMTRRTVEMATFYVGKALCGMDILNVQEINKLMDMTTVPQAPDYVMGILNLRGQIVTIIDLGKKLNLGATDVSEMSRNIIVNAKGEYIGLLVTRISDVVEADWDKVESPPANIGGVQGKFFKGVFKTKDRLIGILDVDKVLENEK</sequence>
<proteinExistence type="predicted"/>
<dbReference type="Proteomes" id="UP000425960">
    <property type="component" value="Chromosome"/>
</dbReference>
<gene>
    <name evidence="2" type="primary">cheW-2_2</name>
    <name evidence="2" type="ORF">DSCO28_22310</name>
</gene>
<dbReference type="CDD" id="cd00732">
    <property type="entry name" value="CheW"/>
    <property type="match status" value="1"/>
</dbReference>
<dbReference type="SUPFAM" id="SSF50341">
    <property type="entry name" value="CheW-like"/>
    <property type="match status" value="1"/>
</dbReference>
<dbReference type="EMBL" id="AP021876">
    <property type="protein sequence ID" value="BBO81665.1"/>
    <property type="molecule type" value="Genomic_DNA"/>
</dbReference>
<dbReference type="InterPro" id="IPR039315">
    <property type="entry name" value="CheW"/>
</dbReference>
<evidence type="ECO:0000259" key="1">
    <source>
        <dbReference type="PROSITE" id="PS50851"/>
    </source>
</evidence>
<dbReference type="GO" id="GO:0006935">
    <property type="term" value="P:chemotaxis"/>
    <property type="evidence" value="ECO:0007669"/>
    <property type="project" value="InterPro"/>
</dbReference>
<dbReference type="RefSeq" id="WP_155310158.1">
    <property type="nucleotide sequence ID" value="NZ_AP021876.1"/>
</dbReference>
<dbReference type="GO" id="GO:0005829">
    <property type="term" value="C:cytosol"/>
    <property type="evidence" value="ECO:0007669"/>
    <property type="project" value="TreeGrafter"/>
</dbReference>
<evidence type="ECO:0000313" key="2">
    <source>
        <dbReference type="EMBL" id="BBO81665.1"/>
    </source>
</evidence>
<protein>
    <submittedName>
        <fullName evidence="2">Chemotaxis protein CheW</fullName>
    </submittedName>
</protein>
<dbReference type="Gene3D" id="2.30.30.40">
    <property type="entry name" value="SH3 Domains"/>
    <property type="match status" value="1"/>
</dbReference>
<dbReference type="KEGG" id="dov:DSCO28_22310"/>
<dbReference type="Pfam" id="PF01584">
    <property type="entry name" value="CheW"/>
    <property type="match status" value="1"/>
</dbReference>
<dbReference type="AlphaFoldDB" id="A0A5K7ZMN9"/>
<dbReference type="InterPro" id="IPR002545">
    <property type="entry name" value="CheW-lke_dom"/>
</dbReference>
<dbReference type="Gene3D" id="2.40.50.180">
    <property type="entry name" value="CheA-289, Domain 4"/>
    <property type="match status" value="1"/>
</dbReference>
<dbReference type="InterPro" id="IPR036061">
    <property type="entry name" value="CheW-like_dom_sf"/>
</dbReference>
<dbReference type="GO" id="GO:0007165">
    <property type="term" value="P:signal transduction"/>
    <property type="evidence" value="ECO:0007669"/>
    <property type="project" value="InterPro"/>
</dbReference>
<reference evidence="2 3" key="1">
    <citation type="submission" date="2019-11" db="EMBL/GenBank/DDBJ databases">
        <title>Comparative genomics of hydrocarbon-degrading Desulfosarcina strains.</title>
        <authorList>
            <person name="Watanabe M."/>
            <person name="Kojima H."/>
            <person name="Fukui M."/>
        </authorList>
    </citation>
    <scope>NUCLEOTIDE SEQUENCE [LARGE SCALE GENOMIC DNA]</scope>
    <source>
        <strain evidence="2 3">28bB2T</strain>
    </source>
</reference>
<accession>A0A5K7ZMN9</accession>